<comment type="caution">
    <text evidence="1">The sequence shown here is derived from an EMBL/GenBank/DDBJ whole genome shotgun (WGS) entry which is preliminary data.</text>
</comment>
<proteinExistence type="predicted"/>
<dbReference type="Proteomes" id="UP000644699">
    <property type="component" value="Unassembled WGS sequence"/>
</dbReference>
<keyword evidence="2" id="KW-1185">Reference proteome</keyword>
<dbReference type="AlphaFoldDB" id="A0A916ZKY8"/>
<protein>
    <submittedName>
        <fullName evidence="1">Uncharacterized protein</fullName>
    </submittedName>
</protein>
<gene>
    <name evidence="1" type="ORF">GCM10011390_20200</name>
</gene>
<name>A0A916ZKY8_9HYPH</name>
<accession>A0A916ZKY8</accession>
<dbReference type="EMBL" id="BMIQ01000003">
    <property type="protein sequence ID" value="GGE01303.1"/>
    <property type="molecule type" value="Genomic_DNA"/>
</dbReference>
<evidence type="ECO:0000313" key="1">
    <source>
        <dbReference type="EMBL" id="GGE01303.1"/>
    </source>
</evidence>
<reference evidence="1" key="1">
    <citation type="journal article" date="2014" name="Int. J. Syst. Evol. Microbiol.">
        <title>Complete genome sequence of Corynebacterium casei LMG S-19264T (=DSM 44701T), isolated from a smear-ripened cheese.</title>
        <authorList>
            <consortium name="US DOE Joint Genome Institute (JGI-PGF)"/>
            <person name="Walter F."/>
            <person name="Albersmeier A."/>
            <person name="Kalinowski J."/>
            <person name="Ruckert C."/>
        </authorList>
    </citation>
    <scope>NUCLEOTIDE SEQUENCE</scope>
    <source>
        <strain evidence="1">CGMCC 1.15367</strain>
    </source>
</reference>
<organism evidence="1 2">
    <name type="scientific">Aureimonas endophytica</name>
    <dbReference type="NCBI Taxonomy" id="2027858"/>
    <lineage>
        <taxon>Bacteria</taxon>
        <taxon>Pseudomonadati</taxon>
        <taxon>Pseudomonadota</taxon>
        <taxon>Alphaproteobacteria</taxon>
        <taxon>Hyphomicrobiales</taxon>
        <taxon>Aurantimonadaceae</taxon>
        <taxon>Aureimonas</taxon>
    </lineage>
</organism>
<evidence type="ECO:0000313" key="2">
    <source>
        <dbReference type="Proteomes" id="UP000644699"/>
    </source>
</evidence>
<sequence>MEYDPIPIGALKCAAEPIPVRIKRRNGWKAGPLHPFDRRSPHRWIGKVEDQEVFSGWRAASHMSMRSSELEMVRRSRGAEHDAIKSFMVFELKEDTKSKSIAIETNQRRKAIGRACYAKLGYGHGNCFFQINNGS</sequence>
<reference evidence="1" key="2">
    <citation type="submission" date="2020-09" db="EMBL/GenBank/DDBJ databases">
        <authorList>
            <person name="Sun Q."/>
            <person name="Zhou Y."/>
        </authorList>
    </citation>
    <scope>NUCLEOTIDE SEQUENCE</scope>
    <source>
        <strain evidence="1">CGMCC 1.15367</strain>
    </source>
</reference>